<keyword evidence="3" id="KW-0862">Zinc</keyword>
<accession>A0A9R1UJ04</accession>
<name>A0A9R1UJ04_LACSA</name>
<evidence type="ECO:0000313" key="7">
    <source>
        <dbReference type="EMBL" id="KAJ0188360.1"/>
    </source>
</evidence>
<dbReference type="Pfam" id="PF10551">
    <property type="entry name" value="MULE"/>
    <property type="match status" value="1"/>
</dbReference>
<feature type="region of interest" description="Disordered" evidence="5">
    <location>
        <begin position="744"/>
        <end position="782"/>
    </location>
</feature>
<evidence type="ECO:0000256" key="4">
    <source>
        <dbReference type="PROSITE-ProRule" id="PRU00325"/>
    </source>
</evidence>
<dbReference type="SMART" id="SM00575">
    <property type="entry name" value="ZnF_PMZ"/>
    <property type="match status" value="1"/>
</dbReference>
<feature type="compositionally biased region" description="Low complexity" evidence="5">
    <location>
        <begin position="909"/>
        <end position="919"/>
    </location>
</feature>
<keyword evidence="8" id="KW-1185">Reference proteome</keyword>
<proteinExistence type="predicted"/>
<dbReference type="InterPro" id="IPR004332">
    <property type="entry name" value="Transposase_MuDR"/>
</dbReference>
<feature type="domain" description="SWIM-type" evidence="6">
    <location>
        <begin position="665"/>
        <end position="706"/>
    </location>
</feature>
<dbReference type="EMBL" id="NBSK02000009">
    <property type="protein sequence ID" value="KAJ0188360.1"/>
    <property type="molecule type" value="Genomic_DNA"/>
</dbReference>
<feature type="compositionally biased region" description="Low complexity" evidence="5">
    <location>
        <begin position="832"/>
        <end position="841"/>
    </location>
</feature>
<gene>
    <name evidence="7" type="ORF">LSAT_V11C900460610</name>
</gene>
<evidence type="ECO:0000256" key="5">
    <source>
        <dbReference type="SAM" id="MobiDB-lite"/>
    </source>
</evidence>
<dbReference type="PANTHER" id="PTHR31973">
    <property type="entry name" value="POLYPROTEIN, PUTATIVE-RELATED"/>
    <property type="match status" value="1"/>
</dbReference>
<evidence type="ECO:0000256" key="1">
    <source>
        <dbReference type="ARBA" id="ARBA00022723"/>
    </source>
</evidence>
<dbReference type="Proteomes" id="UP000235145">
    <property type="component" value="Unassembled WGS sequence"/>
</dbReference>
<organism evidence="7 8">
    <name type="scientific">Lactuca sativa</name>
    <name type="common">Garden lettuce</name>
    <dbReference type="NCBI Taxonomy" id="4236"/>
    <lineage>
        <taxon>Eukaryota</taxon>
        <taxon>Viridiplantae</taxon>
        <taxon>Streptophyta</taxon>
        <taxon>Embryophyta</taxon>
        <taxon>Tracheophyta</taxon>
        <taxon>Spermatophyta</taxon>
        <taxon>Magnoliopsida</taxon>
        <taxon>eudicotyledons</taxon>
        <taxon>Gunneridae</taxon>
        <taxon>Pentapetalae</taxon>
        <taxon>asterids</taxon>
        <taxon>campanulids</taxon>
        <taxon>Asterales</taxon>
        <taxon>Asteraceae</taxon>
        <taxon>Cichorioideae</taxon>
        <taxon>Cichorieae</taxon>
        <taxon>Lactucinae</taxon>
        <taxon>Lactuca</taxon>
    </lineage>
</organism>
<feature type="region of interest" description="Disordered" evidence="5">
    <location>
        <begin position="796"/>
        <end position="841"/>
    </location>
</feature>
<sequence>MVELVNASVIVKKMASDSKQSKYLTVYIHYNGLFARKPLVYLNAVVVSIRDVDFGAMDFKDFNLFIAKLIEGSCDNVYYCTRNEPLAEGIRRIRNDADYFEFIETGYSDEAGLRMNVYIDHENEPVLDWADMEVMEDDEGHYSEEDLDDDIDSQLSDDVPYEHEADDYIPSLDKTIGDEFLHRVSGMCKDIDDEAETDEVETKNGDDKPVYPIHNENQKWDKMVPILGMRFSNPMELKNCLTNYAVKNGYNLYFEKNDSQRLLVRCCKENKNPSCPFRLWASWMSSERSFQIKSLVDEHNCSRVFKLGSIVTYKWIGMHFKNQLVKNPKMSIRKMKAKVSTKFNLIVSVTQCRNAKRYALDEIEGSLMEHYGKVWSYGEEIMRTNPGSTVKIDVNVMPDSTTYFSKMYVCFKGVKDGWIAACRRVIGVDGCFLKGICRGQLLAAMGRDANNHIFPIAWAVVEVENKETWKWFLDLLLDDIEMGIGHGLTLISDQHKGLIEAVKERVPAAEHRQCARHIYANFKKRFKGEQYRKLFWAAAASTTQPKFEAEMNSIKKIDPLAYEHLMERDPKIWCRAFFEVDRACDAYENGISESFNSIIDLARKRPLITMLEEIRIYAMERMYKMLQEGQSWGNLKICPSIRLKISKLKKQQRFWGVIPSGIQQYEVRIGNDGYAVDLNNNTCGCRSWQVSGLPCVHAVAAISYLNRNAEDYVAPWFHTSMFLTCYNHTINPLNGSSMWPEAPYMKPLPPQKRRLPGRPTLKRKKDQSEMESKGKTRHTISKAGSVNRCTICRERGHNRSTCPTRPADVASTSRPKNKKPKKCKKEKGKVEPVQVDPVQANPVDPVQVPAPQVDPVQADPVDPIQVPAPHVEPVQEDPVDQLQVQAPHVEPVQEDPVDPLQVPAPHVEPVQADPMDPVDVPAPPVDPVQVDDPHPDVDVPAQPVATRQRIRKYSERITKIGLRRKVLKKEGSTGHNPMVLE</sequence>
<dbReference type="InterPro" id="IPR006564">
    <property type="entry name" value="Znf_PMZ"/>
</dbReference>
<dbReference type="Pfam" id="PF03108">
    <property type="entry name" value="DBD_Tnp_Mut"/>
    <property type="match status" value="1"/>
</dbReference>
<evidence type="ECO:0000259" key="6">
    <source>
        <dbReference type="PROSITE" id="PS50966"/>
    </source>
</evidence>
<dbReference type="InterPro" id="IPR007527">
    <property type="entry name" value="Znf_SWIM"/>
</dbReference>
<feature type="compositionally biased region" description="Basic residues" evidence="5">
    <location>
        <begin position="815"/>
        <end position="827"/>
    </location>
</feature>
<evidence type="ECO:0000256" key="2">
    <source>
        <dbReference type="ARBA" id="ARBA00022771"/>
    </source>
</evidence>
<dbReference type="Pfam" id="PF04434">
    <property type="entry name" value="SWIM"/>
    <property type="match status" value="1"/>
</dbReference>
<protein>
    <recommendedName>
        <fullName evidence="6">SWIM-type domain-containing protein</fullName>
    </recommendedName>
</protein>
<dbReference type="AlphaFoldDB" id="A0A9R1UJ04"/>
<keyword evidence="2 4" id="KW-0863">Zinc-finger</keyword>
<keyword evidence="1" id="KW-0479">Metal-binding</keyword>
<comment type="caution">
    <text evidence="7">The sequence shown here is derived from an EMBL/GenBank/DDBJ whole genome shotgun (WGS) entry which is preliminary data.</text>
</comment>
<evidence type="ECO:0000313" key="8">
    <source>
        <dbReference type="Proteomes" id="UP000235145"/>
    </source>
</evidence>
<dbReference type="PROSITE" id="PS50966">
    <property type="entry name" value="ZF_SWIM"/>
    <property type="match status" value="1"/>
</dbReference>
<dbReference type="InterPro" id="IPR018289">
    <property type="entry name" value="MULE_transposase_dom"/>
</dbReference>
<reference evidence="7 8" key="1">
    <citation type="journal article" date="2017" name="Nat. Commun.">
        <title>Genome assembly with in vitro proximity ligation data and whole-genome triplication in lettuce.</title>
        <authorList>
            <person name="Reyes-Chin-Wo S."/>
            <person name="Wang Z."/>
            <person name="Yang X."/>
            <person name="Kozik A."/>
            <person name="Arikit S."/>
            <person name="Song C."/>
            <person name="Xia L."/>
            <person name="Froenicke L."/>
            <person name="Lavelle D.O."/>
            <person name="Truco M.J."/>
            <person name="Xia R."/>
            <person name="Zhu S."/>
            <person name="Xu C."/>
            <person name="Xu H."/>
            <person name="Xu X."/>
            <person name="Cox K."/>
            <person name="Korf I."/>
            <person name="Meyers B.C."/>
            <person name="Michelmore R.W."/>
        </authorList>
    </citation>
    <scope>NUCLEOTIDE SEQUENCE [LARGE SCALE GENOMIC DNA]</scope>
    <source>
        <strain evidence="8">cv. Salinas</strain>
        <tissue evidence="7">Seedlings</tissue>
    </source>
</reference>
<feature type="compositionally biased region" description="Basic residues" evidence="5">
    <location>
        <begin position="751"/>
        <end position="765"/>
    </location>
</feature>
<dbReference type="PANTHER" id="PTHR31973:SF189">
    <property type="entry name" value="TRANSPOSASE, MUDR, PLANT, MULE TRANSPOSASE DOMAIN PROTEIN-RELATED"/>
    <property type="match status" value="1"/>
</dbReference>
<evidence type="ECO:0000256" key="3">
    <source>
        <dbReference type="ARBA" id="ARBA00022833"/>
    </source>
</evidence>
<feature type="region of interest" description="Disordered" evidence="5">
    <location>
        <begin position="894"/>
        <end position="944"/>
    </location>
</feature>
<dbReference type="GO" id="GO:0008270">
    <property type="term" value="F:zinc ion binding"/>
    <property type="evidence" value="ECO:0007669"/>
    <property type="project" value="UniProtKB-KW"/>
</dbReference>